<feature type="transmembrane region" description="Helical" evidence="1">
    <location>
        <begin position="568"/>
        <end position="592"/>
    </location>
</feature>
<evidence type="ECO:0000256" key="1">
    <source>
        <dbReference type="SAM" id="Phobius"/>
    </source>
</evidence>
<dbReference type="InterPro" id="IPR019286">
    <property type="entry name" value="DUF2339_TM"/>
</dbReference>
<feature type="transmembrane region" description="Helical" evidence="1">
    <location>
        <begin position="252"/>
        <end position="274"/>
    </location>
</feature>
<sequence length="595" mass="66767">MDPKRMEQLEQRIAVLEKEMNVLKAQVESVLQGGQEAQKVPRTQERKEIIASEKKGKAIQFKTREGQEKAVSPSVQQKESGSIDWEHVIGRVWLPRIFIFVLLLGLVWGFTIAAAMGILTEPVRILMGFAGSGLLVWLGEKQIKKQRESLGKVLLSGAISLLILTTFAMHVLYDMVPGVAAFILNVGWIVLGLQLAKRHKSEVIAILTAFAGYLVPFLIEGHEEAAALFTAYETCFYTLLLLFAVKQGYKRLFYTASVLWHVVVMLYVATLLWSTDIDKIMLSAAFGAVIQHILIGYFGFKGKFQKIKVKVLPLVFTSFAITTLWAFEGFQFDLSYDGLETLTPFQVHVKTAVLLDLYLLVSAGGYGFLAYKGLKKQEHQQTAVGLAISTLSAALLVYQLVDDDAFRAIIYLIKGTLAIYLGYRFKTTLQKYIGWVVYAIGVFTTMAYQEIREILSLETLCWFVLISSLYVLYRLVNHHHATRKVLRDFMLGVNVLTHLIFLSSITGVIIENWSISMQMMTLSFAWALYAVAGVVFGVVKGKKNIRLVGMILLLLTLCKIVLVDLQFVTIIVRTVLFIGLGTIGLLVSRLFYVKK</sequence>
<evidence type="ECO:0000313" key="2">
    <source>
        <dbReference type="EMBL" id="RAK17144.1"/>
    </source>
</evidence>
<feature type="transmembrane region" description="Helical" evidence="1">
    <location>
        <begin position="516"/>
        <end position="538"/>
    </location>
</feature>
<feature type="transmembrane region" description="Helical" evidence="1">
    <location>
        <begin position="454"/>
        <end position="473"/>
    </location>
</feature>
<comment type="caution">
    <text evidence="2">The sequence shown here is derived from an EMBL/GenBank/DDBJ whole genome shotgun (WGS) entry which is preliminary data.</text>
</comment>
<keyword evidence="3" id="KW-1185">Reference proteome</keyword>
<feature type="transmembrane region" description="Helical" evidence="1">
    <location>
        <begin position="203"/>
        <end position="219"/>
    </location>
</feature>
<feature type="transmembrane region" description="Helical" evidence="1">
    <location>
        <begin position="179"/>
        <end position="196"/>
    </location>
</feature>
<feature type="transmembrane region" description="Helical" evidence="1">
    <location>
        <begin position="383"/>
        <end position="400"/>
    </location>
</feature>
<feature type="transmembrane region" description="Helical" evidence="1">
    <location>
        <begin position="153"/>
        <end position="173"/>
    </location>
</feature>
<feature type="transmembrane region" description="Helical" evidence="1">
    <location>
        <begin position="225"/>
        <end position="245"/>
    </location>
</feature>
<name>A0A327Y8K2_9BACL</name>
<keyword evidence="1" id="KW-0472">Membrane</keyword>
<proteinExistence type="predicted"/>
<gene>
    <name evidence="2" type="ORF">B0I26_1138</name>
</gene>
<accession>A0A327Y8K2</accession>
<reference evidence="2 3" key="1">
    <citation type="submission" date="2018-06" db="EMBL/GenBank/DDBJ databases">
        <title>Genomic Encyclopedia of Type Strains, Phase III (KMG-III): the genomes of soil and plant-associated and newly described type strains.</title>
        <authorList>
            <person name="Whitman W."/>
        </authorList>
    </citation>
    <scope>NUCLEOTIDE SEQUENCE [LARGE SCALE GENOMIC DNA]</scope>
    <source>
        <strain evidence="2 3">CGMCC 1.8979</strain>
    </source>
</reference>
<feature type="transmembrane region" description="Helical" evidence="1">
    <location>
        <begin position="545"/>
        <end position="562"/>
    </location>
</feature>
<feature type="transmembrane region" description="Helical" evidence="1">
    <location>
        <begin position="280"/>
        <end position="300"/>
    </location>
</feature>
<feature type="transmembrane region" description="Helical" evidence="1">
    <location>
        <begin position="312"/>
        <end position="332"/>
    </location>
</feature>
<feature type="transmembrane region" description="Helical" evidence="1">
    <location>
        <begin position="485"/>
        <end position="510"/>
    </location>
</feature>
<organism evidence="2 3">
    <name type="scientific">Paranoxybacillus vitaminiphilus</name>
    <dbReference type="NCBI Taxonomy" id="581036"/>
    <lineage>
        <taxon>Bacteria</taxon>
        <taxon>Bacillati</taxon>
        <taxon>Bacillota</taxon>
        <taxon>Bacilli</taxon>
        <taxon>Bacillales</taxon>
        <taxon>Anoxybacillaceae</taxon>
        <taxon>Paranoxybacillus</taxon>
    </lineage>
</organism>
<feature type="transmembrane region" description="Helical" evidence="1">
    <location>
        <begin position="432"/>
        <end position="448"/>
    </location>
</feature>
<dbReference type="Proteomes" id="UP000248555">
    <property type="component" value="Unassembled WGS sequence"/>
</dbReference>
<dbReference type="OrthoDB" id="1805246at2"/>
<evidence type="ECO:0000313" key="3">
    <source>
        <dbReference type="Proteomes" id="UP000248555"/>
    </source>
</evidence>
<dbReference type="PANTHER" id="PTHR38434:SF1">
    <property type="entry name" value="BLL2549 PROTEIN"/>
    <property type="match status" value="1"/>
</dbReference>
<feature type="transmembrane region" description="Helical" evidence="1">
    <location>
        <begin position="125"/>
        <end position="141"/>
    </location>
</feature>
<dbReference type="EMBL" id="QLMH01000013">
    <property type="protein sequence ID" value="RAK17144.1"/>
    <property type="molecule type" value="Genomic_DNA"/>
</dbReference>
<keyword evidence="1" id="KW-1133">Transmembrane helix</keyword>
<dbReference type="PANTHER" id="PTHR38434">
    <property type="entry name" value="BLL2549 PROTEIN"/>
    <property type="match status" value="1"/>
</dbReference>
<keyword evidence="1" id="KW-0812">Transmembrane</keyword>
<dbReference type="Pfam" id="PF10101">
    <property type="entry name" value="DUF2339"/>
    <property type="match status" value="1"/>
</dbReference>
<dbReference type="RefSeq" id="WP_111645916.1">
    <property type="nucleotide sequence ID" value="NZ_QLMH01000013.1"/>
</dbReference>
<dbReference type="AlphaFoldDB" id="A0A327Y8K2"/>
<feature type="transmembrane region" description="Helical" evidence="1">
    <location>
        <begin position="97"/>
        <end position="119"/>
    </location>
</feature>
<feature type="transmembrane region" description="Helical" evidence="1">
    <location>
        <begin position="406"/>
        <end position="425"/>
    </location>
</feature>
<feature type="transmembrane region" description="Helical" evidence="1">
    <location>
        <begin position="352"/>
        <end position="371"/>
    </location>
</feature>
<protein>
    <submittedName>
        <fullName evidence="2">Putative membrane protein DUF2339</fullName>
    </submittedName>
</protein>